<proteinExistence type="predicted"/>
<organism evidence="1">
    <name type="scientific">marine sediment metagenome</name>
    <dbReference type="NCBI Taxonomy" id="412755"/>
    <lineage>
        <taxon>unclassified sequences</taxon>
        <taxon>metagenomes</taxon>
        <taxon>ecological metagenomes</taxon>
    </lineage>
</organism>
<feature type="non-terminal residue" evidence="1">
    <location>
        <position position="1"/>
    </location>
</feature>
<protein>
    <submittedName>
        <fullName evidence="1">Uncharacterized protein</fullName>
    </submittedName>
</protein>
<dbReference type="AlphaFoldDB" id="X1FJA3"/>
<sequence length="217" mass="23664">ALREEILNNLYSHTTKVLDQLAAKPPVVEVAKPVVETPVVVDKPSGIKIEETKQDTFVKASVSEDATITTKAAIIAQSDAANLPPPVIPPGTVGHIDAGGSNPDNAVYDMTNRVIPGEDAGRAAVRLWTGTRKRMATETIAWWRKGNKDLRAKGIGKPYGAIQRLTKEDSYELFRALHGEADVPVELQGVYDELKVILEQESSDMLAFDPSFSRVMM</sequence>
<evidence type="ECO:0000313" key="1">
    <source>
        <dbReference type="EMBL" id="GAH32595.1"/>
    </source>
</evidence>
<reference evidence="1" key="1">
    <citation type="journal article" date="2014" name="Front. Microbiol.">
        <title>High frequency of phylogenetically diverse reductive dehalogenase-homologous genes in deep subseafloor sedimentary metagenomes.</title>
        <authorList>
            <person name="Kawai M."/>
            <person name="Futagami T."/>
            <person name="Toyoda A."/>
            <person name="Takaki Y."/>
            <person name="Nishi S."/>
            <person name="Hori S."/>
            <person name="Arai W."/>
            <person name="Tsubouchi T."/>
            <person name="Morono Y."/>
            <person name="Uchiyama I."/>
            <person name="Ito T."/>
            <person name="Fujiyama A."/>
            <person name="Inagaki F."/>
            <person name="Takami H."/>
        </authorList>
    </citation>
    <scope>NUCLEOTIDE SEQUENCE</scope>
    <source>
        <strain evidence="1">Expedition CK06-06</strain>
    </source>
</reference>
<comment type="caution">
    <text evidence="1">The sequence shown here is derived from an EMBL/GenBank/DDBJ whole genome shotgun (WGS) entry which is preliminary data.</text>
</comment>
<accession>X1FJA3</accession>
<gene>
    <name evidence="1" type="ORF">S03H2_23765</name>
</gene>
<name>X1FJA3_9ZZZZ</name>
<dbReference type="EMBL" id="BARU01013040">
    <property type="protein sequence ID" value="GAH32595.1"/>
    <property type="molecule type" value="Genomic_DNA"/>
</dbReference>
<feature type="non-terminal residue" evidence="1">
    <location>
        <position position="217"/>
    </location>
</feature>